<name>A0A420WCA2_9PROT</name>
<feature type="domain" description="Aminotransferase class I/classII large" evidence="5">
    <location>
        <begin position="34"/>
        <end position="397"/>
    </location>
</feature>
<keyword evidence="2 4" id="KW-0032">Aminotransferase</keyword>
<dbReference type="InterPro" id="IPR050881">
    <property type="entry name" value="LL-DAP_aminotransferase"/>
</dbReference>
<dbReference type="SUPFAM" id="SSF53383">
    <property type="entry name" value="PLP-dependent transferases"/>
    <property type="match status" value="1"/>
</dbReference>
<evidence type="ECO:0000313" key="7">
    <source>
        <dbReference type="Proteomes" id="UP000277424"/>
    </source>
</evidence>
<organism evidence="6 7">
    <name type="scientific">Oceanibaculum indicum</name>
    <dbReference type="NCBI Taxonomy" id="526216"/>
    <lineage>
        <taxon>Bacteria</taxon>
        <taxon>Pseudomonadati</taxon>
        <taxon>Pseudomonadota</taxon>
        <taxon>Alphaproteobacteria</taxon>
        <taxon>Rhodospirillales</taxon>
        <taxon>Oceanibaculaceae</taxon>
        <taxon>Oceanibaculum</taxon>
    </lineage>
</organism>
<comment type="caution">
    <text evidence="6">The sequence shown here is derived from an EMBL/GenBank/DDBJ whole genome shotgun (WGS) entry which is preliminary data.</text>
</comment>
<evidence type="ECO:0000256" key="3">
    <source>
        <dbReference type="ARBA" id="ARBA00022679"/>
    </source>
</evidence>
<comment type="cofactor">
    <cofactor evidence="1 4">
        <name>pyridoxal 5'-phosphate</name>
        <dbReference type="ChEBI" id="CHEBI:597326"/>
    </cofactor>
</comment>
<dbReference type="Gene3D" id="3.40.640.10">
    <property type="entry name" value="Type I PLP-dependent aspartate aminotransferase-like (Major domain)"/>
    <property type="match status" value="1"/>
</dbReference>
<evidence type="ECO:0000313" key="6">
    <source>
        <dbReference type="EMBL" id="RKQ68575.1"/>
    </source>
</evidence>
<dbReference type="EC" id="2.6.1.-" evidence="4"/>
<dbReference type="AlphaFoldDB" id="A0A420WCA2"/>
<dbReference type="CDD" id="cd00609">
    <property type="entry name" value="AAT_like"/>
    <property type="match status" value="1"/>
</dbReference>
<dbReference type="RefSeq" id="WP_121221276.1">
    <property type="nucleotide sequence ID" value="NZ_RBIG01000003.1"/>
</dbReference>
<dbReference type="Gene3D" id="3.90.1150.10">
    <property type="entry name" value="Aspartate Aminotransferase, domain 1"/>
    <property type="match status" value="1"/>
</dbReference>
<dbReference type="Proteomes" id="UP000277424">
    <property type="component" value="Unassembled WGS sequence"/>
</dbReference>
<sequence length="401" mass="43281">MINDRLDALADYPFRKLSALLDPIKPVSNDAPLLLSVGEPQNQPPAFINEVIQENGHLWNKYPPALGTPAYRQAVADWLTARYKLPAGFVDPDRNVVPVPGSREPLFMLALVTIPAAKGGGKPVVLVPSPSYHVYRGAALAANAETVYLPATAATNFLPDPESVSKEVLERTALCYLCTPSNPQGTVGDAAYLKSWIKLAREHDFVLAVDECYAEIYDALPPAGALEACAALGDGPNGTPMDNVVVFHSLSKRSSAPGLRAGFIAGDAKVMARYGELIGYACTPMPLPIVAAATALWRDEEHVRENQAMYRRNFDIATRLLDGKAGYFRPQAGFFLWLDVGDGEAVCARLWKEAAIRSLPGGYMAVPDANGVNPGAPYLRIAMVYDNDTMEDALGRLARAL</sequence>
<reference evidence="6 7" key="1">
    <citation type="submission" date="2018-10" db="EMBL/GenBank/DDBJ databases">
        <title>Comparative analysis of microorganisms from saline springs in Andes Mountain Range, Colombia.</title>
        <authorList>
            <person name="Rubin E."/>
        </authorList>
    </citation>
    <scope>NUCLEOTIDE SEQUENCE [LARGE SCALE GENOMIC DNA]</scope>
    <source>
        <strain evidence="6 7">USBA 36</strain>
    </source>
</reference>
<dbReference type="InterPro" id="IPR015421">
    <property type="entry name" value="PyrdxlP-dep_Trfase_major"/>
</dbReference>
<dbReference type="PROSITE" id="PS00105">
    <property type="entry name" value="AA_TRANSFER_CLASS_1"/>
    <property type="match status" value="1"/>
</dbReference>
<evidence type="ECO:0000259" key="5">
    <source>
        <dbReference type="Pfam" id="PF00155"/>
    </source>
</evidence>
<dbReference type="GO" id="GO:0008483">
    <property type="term" value="F:transaminase activity"/>
    <property type="evidence" value="ECO:0007669"/>
    <property type="project" value="UniProtKB-KW"/>
</dbReference>
<dbReference type="OrthoDB" id="9813612at2"/>
<dbReference type="Pfam" id="PF00155">
    <property type="entry name" value="Aminotran_1_2"/>
    <property type="match status" value="1"/>
</dbReference>
<dbReference type="GO" id="GO:0030170">
    <property type="term" value="F:pyridoxal phosphate binding"/>
    <property type="evidence" value="ECO:0007669"/>
    <property type="project" value="InterPro"/>
</dbReference>
<dbReference type="InterPro" id="IPR015422">
    <property type="entry name" value="PyrdxlP-dep_Trfase_small"/>
</dbReference>
<evidence type="ECO:0000256" key="4">
    <source>
        <dbReference type="RuleBase" id="RU000481"/>
    </source>
</evidence>
<gene>
    <name evidence="6" type="ORF">BCL74_3055</name>
</gene>
<protein>
    <recommendedName>
        <fullName evidence="4">Aminotransferase</fullName>
        <ecNumber evidence="4">2.6.1.-</ecNumber>
    </recommendedName>
</protein>
<dbReference type="PANTHER" id="PTHR42832">
    <property type="entry name" value="AMINO ACID AMINOTRANSFERASE"/>
    <property type="match status" value="1"/>
</dbReference>
<comment type="similarity">
    <text evidence="4">Belongs to the class-I pyridoxal-phosphate-dependent aminotransferase family.</text>
</comment>
<dbReference type="EMBL" id="RBIG01000003">
    <property type="protein sequence ID" value="RKQ68575.1"/>
    <property type="molecule type" value="Genomic_DNA"/>
</dbReference>
<dbReference type="InterPro" id="IPR004838">
    <property type="entry name" value="NHTrfase_class1_PyrdxlP-BS"/>
</dbReference>
<proteinExistence type="inferred from homology"/>
<dbReference type="InterPro" id="IPR015424">
    <property type="entry name" value="PyrdxlP-dep_Trfase"/>
</dbReference>
<dbReference type="PANTHER" id="PTHR42832:SF3">
    <property type="entry name" value="L-GLUTAMINE--4-(METHYLSULFANYL)-2-OXOBUTANOATE AMINOTRANSFERASE"/>
    <property type="match status" value="1"/>
</dbReference>
<evidence type="ECO:0000256" key="2">
    <source>
        <dbReference type="ARBA" id="ARBA00022576"/>
    </source>
</evidence>
<dbReference type="InterPro" id="IPR004839">
    <property type="entry name" value="Aminotransferase_I/II_large"/>
</dbReference>
<accession>A0A420WCA2</accession>
<evidence type="ECO:0000256" key="1">
    <source>
        <dbReference type="ARBA" id="ARBA00001933"/>
    </source>
</evidence>
<keyword evidence="3 4" id="KW-0808">Transferase</keyword>